<proteinExistence type="predicted"/>
<dbReference type="Proteomes" id="UP000054560">
    <property type="component" value="Unassembled WGS sequence"/>
</dbReference>
<keyword evidence="2" id="KW-1185">Reference proteome</keyword>
<name>A0A0L0FWC5_9EUKA</name>
<accession>A0A0L0FWC5</accession>
<dbReference type="RefSeq" id="XP_014154155.1">
    <property type="nucleotide sequence ID" value="XM_014298680.1"/>
</dbReference>
<evidence type="ECO:0000313" key="1">
    <source>
        <dbReference type="EMBL" id="KNC80253.1"/>
    </source>
</evidence>
<organism evidence="1 2">
    <name type="scientific">Sphaeroforma arctica JP610</name>
    <dbReference type="NCBI Taxonomy" id="667725"/>
    <lineage>
        <taxon>Eukaryota</taxon>
        <taxon>Ichthyosporea</taxon>
        <taxon>Ichthyophonida</taxon>
        <taxon>Sphaeroforma</taxon>
    </lineage>
</organism>
<reference evidence="1 2" key="1">
    <citation type="submission" date="2011-02" db="EMBL/GenBank/DDBJ databases">
        <title>The Genome Sequence of Sphaeroforma arctica JP610.</title>
        <authorList>
            <consortium name="The Broad Institute Genome Sequencing Platform"/>
            <person name="Russ C."/>
            <person name="Cuomo C."/>
            <person name="Young S.K."/>
            <person name="Zeng Q."/>
            <person name="Gargeya S."/>
            <person name="Alvarado L."/>
            <person name="Berlin A."/>
            <person name="Chapman S.B."/>
            <person name="Chen Z."/>
            <person name="Freedman E."/>
            <person name="Gellesch M."/>
            <person name="Goldberg J."/>
            <person name="Griggs A."/>
            <person name="Gujja S."/>
            <person name="Heilman E."/>
            <person name="Heiman D."/>
            <person name="Howarth C."/>
            <person name="Mehta T."/>
            <person name="Neiman D."/>
            <person name="Pearson M."/>
            <person name="Roberts A."/>
            <person name="Saif S."/>
            <person name="Shea T."/>
            <person name="Shenoy N."/>
            <person name="Sisk P."/>
            <person name="Stolte C."/>
            <person name="Sykes S."/>
            <person name="White J."/>
            <person name="Yandava C."/>
            <person name="Burger G."/>
            <person name="Gray M.W."/>
            <person name="Holland P.W.H."/>
            <person name="King N."/>
            <person name="Lang F.B.F."/>
            <person name="Roger A.J."/>
            <person name="Ruiz-Trillo I."/>
            <person name="Haas B."/>
            <person name="Nusbaum C."/>
            <person name="Birren B."/>
        </authorList>
    </citation>
    <scope>NUCLEOTIDE SEQUENCE [LARGE SCALE GENOMIC DNA]</scope>
    <source>
        <strain evidence="1 2">JP610</strain>
    </source>
</reference>
<dbReference type="EMBL" id="KQ242177">
    <property type="protein sequence ID" value="KNC80253.1"/>
    <property type="molecule type" value="Genomic_DNA"/>
</dbReference>
<sequence>MPDSIQNLHFIPRDVLLPLWRDTPEFLDGATVRPYVKTTNEDPTSVVSEAPDKCRLRRKVIAASKFVLESTSYTDAFYINDKATTLKLKNGVEHIVTSSGTGTIDFAQTLARDVTVETAKYKNAPLGLFLTCSMRIRNDPTRYIGTTKKGGAFFSNSDKSAGYVRYHVYIEVINLSDEVMVNLVNNNPHFQLQCCRGTIPDSSACAIQNVTYDKVACMPHMSKYCTDTGFEGCKRWARANATETRRIVKDWCAKPTNKSKMVCACYDQVRIDKFLADTRRDFPNTNPSENMYMCRSDECDKSGQSIVALAGRKCADTIIQSCTMNIDDGAEIGRNVDQFAVLSH</sequence>
<protein>
    <submittedName>
        <fullName evidence="1">Uncharacterized protein</fullName>
    </submittedName>
</protein>
<dbReference type="AlphaFoldDB" id="A0A0L0FWC5"/>
<evidence type="ECO:0000313" key="2">
    <source>
        <dbReference type="Proteomes" id="UP000054560"/>
    </source>
</evidence>
<dbReference type="GeneID" id="25907895"/>
<gene>
    <name evidence="1" type="ORF">SARC_07391</name>
</gene>